<accession>A0A0M3J981</accession>
<dbReference type="GO" id="GO:0003676">
    <property type="term" value="F:nucleic acid binding"/>
    <property type="evidence" value="ECO:0007669"/>
    <property type="project" value="InterPro"/>
</dbReference>
<keyword evidence="2" id="KW-1185">Reference proteome</keyword>
<gene>
    <name evidence="1" type="ORF">ASIM_LOCUS3965</name>
</gene>
<dbReference type="Proteomes" id="UP000267096">
    <property type="component" value="Unassembled WGS sequence"/>
</dbReference>
<evidence type="ECO:0000313" key="3">
    <source>
        <dbReference type="WBParaSite" id="ASIM_0000414201-mRNA-1"/>
    </source>
</evidence>
<dbReference type="EMBL" id="UYRR01006564">
    <property type="protein sequence ID" value="VDK22744.1"/>
    <property type="molecule type" value="Genomic_DNA"/>
</dbReference>
<dbReference type="WBParaSite" id="ASIM_0000414201-mRNA-1">
    <property type="protein sequence ID" value="ASIM_0000414201-mRNA-1"/>
    <property type="gene ID" value="ASIM_0000414201"/>
</dbReference>
<sequence>MYKDLINKPLEAHYAQEDCEALLQVCMAYGQEFIDYVDSKAVPFPYNTIVSSNNNDNFSTTHQ</sequence>
<reference evidence="1 2" key="2">
    <citation type="submission" date="2018-11" db="EMBL/GenBank/DDBJ databases">
        <authorList>
            <consortium name="Pathogen Informatics"/>
        </authorList>
    </citation>
    <scope>NUCLEOTIDE SEQUENCE [LARGE SCALE GENOMIC DNA]</scope>
</reference>
<dbReference type="OrthoDB" id="10250935at2759"/>
<organism evidence="3">
    <name type="scientific">Anisakis simplex</name>
    <name type="common">Herring worm</name>
    <dbReference type="NCBI Taxonomy" id="6269"/>
    <lineage>
        <taxon>Eukaryota</taxon>
        <taxon>Metazoa</taxon>
        <taxon>Ecdysozoa</taxon>
        <taxon>Nematoda</taxon>
        <taxon>Chromadorea</taxon>
        <taxon>Rhabditida</taxon>
        <taxon>Spirurina</taxon>
        <taxon>Ascaridomorpha</taxon>
        <taxon>Ascaridoidea</taxon>
        <taxon>Anisakidae</taxon>
        <taxon>Anisakis</taxon>
        <taxon>Anisakis simplex complex</taxon>
    </lineage>
</organism>
<dbReference type="Gene3D" id="3.30.420.10">
    <property type="entry name" value="Ribonuclease H-like superfamily/Ribonuclease H"/>
    <property type="match status" value="1"/>
</dbReference>
<protein>
    <submittedName>
        <fullName evidence="3">Exonuclease domain-containing protein</fullName>
    </submittedName>
</protein>
<proteinExistence type="predicted"/>
<evidence type="ECO:0000313" key="2">
    <source>
        <dbReference type="Proteomes" id="UP000267096"/>
    </source>
</evidence>
<reference evidence="3" key="1">
    <citation type="submission" date="2017-02" db="UniProtKB">
        <authorList>
            <consortium name="WormBaseParasite"/>
        </authorList>
    </citation>
    <scope>IDENTIFICATION</scope>
</reference>
<dbReference type="InterPro" id="IPR036397">
    <property type="entry name" value="RNaseH_sf"/>
</dbReference>
<dbReference type="AlphaFoldDB" id="A0A0M3J981"/>
<name>A0A0M3J981_ANISI</name>
<evidence type="ECO:0000313" key="1">
    <source>
        <dbReference type="EMBL" id="VDK22744.1"/>
    </source>
</evidence>